<feature type="transmembrane region" description="Helical" evidence="2">
    <location>
        <begin position="136"/>
        <end position="160"/>
    </location>
</feature>
<proteinExistence type="predicted"/>
<keyword evidence="2" id="KW-0472">Membrane</keyword>
<dbReference type="AlphaFoldDB" id="A0A917VF80"/>
<evidence type="ECO:0000256" key="1">
    <source>
        <dbReference type="SAM" id="MobiDB-lite"/>
    </source>
</evidence>
<reference evidence="3" key="2">
    <citation type="submission" date="2020-09" db="EMBL/GenBank/DDBJ databases">
        <authorList>
            <person name="Sun Q."/>
            <person name="Zhou Y."/>
        </authorList>
    </citation>
    <scope>NUCLEOTIDE SEQUENCE</scope>
    <source>
        <strain evidence="3">CGMCC 4.7278</strain>
    </source>
</reference>
<feature type="compositionally biased region" description="Basic and acidic residues" evidence="1">
    <location>
        <begin position="165"/>
        <end position="179"/>
    </location>
</feature>
<keyword evidence="2" id="KW-1133">Transmembrane helix</keyword>
<keyword evidence="2" id="KW-0812">Transmembrane</keyword>
<evidence type="ECO:0000256" key="2">
    <source>
        <dbReference type="SAM" id="Phobius"/>
    </source>
</evidence>
<evidence type="ECO:0008006" key="5">
    <source>
        <dbReference type="Google" id="ProtNLM"/>
    </source>
</evidence>
<feature type="compositionally biased region" description="Polar residues" evidence="1">
    <location>
        <begin position="12"/>
        <end position="24"/>
    </location>
</feature>
<evidence type="ECO:0000313" key="4">
    <source>
        <dbReference type="Proteomes" id="UP000612956"/>
    </source>
</evidence>
<feature type="region of interest" description="Disordered" evidence="1">
    <location>
        <begin position="1"/>
        <end position="134"/>
    </location>
</feature>
<comment type="caution">
    <text evidence="3">The sequence shown here is derived from an EMBL/GenBank/DDBJ whole genome shotgun (WGS) entry which is preliminary data.</text>
</comment>
<dbReference type="EMBL" id="BMMW01000008">
    <property type="protein sequence ID" value="GGK69705.1"/>
    <property type="molecule type" value="Genomic_DNA"/>
</dbReference>
<organism evidence="3 4">
    <name type="scientific">Nocardia camponoti</name>
    <dbReference type="NCBI Taxonomy" id="1616106"/>
    <lineage>
        <taxon>Bacteria</taxon>
        <taxon>Bacillati</taxon>
        <taxon>Actinomycetota</taxon>
        <taxon>Actinomycetes</taxon>
        <taxon>Mycobacteriales</taxon>
        <taxon>Nocardiaceae</taxon>
        <taxon>Nocardia</taxon>
    </lineage>
</organism>
<feature type="compositionally biased region" description="Low complexity" evidence="1">
    <location>
        <begin position="70"/>
        <end position="115"/>
    </location>
</feature>
<reference evidence="3" key="1">
    <citation type="journal article" date="2014" name="Int. J. Syst. Evol. Microbiol.">
        <title>Complete genome sequence of Corynebacterium casei LMG S-19264T (=DSM 44701T), isolated from a smear-ripened cheese.</title>
        <authorList>
            <consortium name="US DOE Joint Genome Institute (JGI-PGF)"/>
            <person name="Walter F."/>
            <person name="Albersmeier A."/>
            <person name="Kalinowski J."/>
            <person name="Ruckert C."/>
        </authorList>
    </citation>
    <scope>NUCLEOTIDE SEQUENCE</scope>
    <source>
        <strain evidence="3">CGMCC 4.7278</strain>
    </source>
</reference>
<dbReference type="Proteomes" id="UP000612956">
    <property type="component" value="Unassembled WGS sequence"/>
</dbReference>
<keyword evidence="4" id="KW-1185">Reference proteome</keyword>
<gene>
    <name evidence="3" type="ORF">GCM10011591_47320</name>
</gene>
<sequence>MQILGGVHRVTGPNNQPPDSNAQWWEQPGPGATPNPNQADPTLLRADLGSLGGATPPADPTLLRAPDLGAYQAQPQYGSQPAYQQQQPFAAPQQTGYQPQQTGYQPQYQQAPQPAWGSPPPVQPPRPPSSGGGNKATWWVLGGVFGVVALLVIVLVAVAASSGGDDDKKSPIDPFKPDSSKWAGSYAFKDGKNSCELIDPSVLNQWSSTRETTTHREYKPSDYSGGGTYDCDISNKEPGRNPPEADISLNVAFKSGSETESDYARWKSSDTRTTGKGYDQGSISGLGSEAYFAAQQQMYSSIPNDYTYICATHDSNISVKVKIEIRTNSGYDQKAMDTACQSQVRKVLSALKK</sequence>
<feature type="region of interest" description="Disordered" evidence="1">
    <location>
        <begin position="162"/>
        <end position="181"/>
    </location>
</feature>
<protein>
    <recommendedName>
        <fullName evidence="5">DUF3558 domain-containing protein</fullName>
    </recommendedName>
</protein>
<accession>A0A917VF80</accession>
<feature type="compositionally biased region" description="Pro residues" evidence="1">
    <location>
        <begin position="117"/>
        <end position="128"/>
    </location>
</feature>
<evidence type="ECO:0000313" key="3">
    <source>
        <dbReference type="EMBL" id="GGK69705.1"/>
    </source>
</evidence>
<name>A0A917VF80_9NOCA</name>